<organism evidence="3 4">
    <name type="scientific">Thiobacter aerophilum</name>
    <dbReference type="NCBI Taxonomy" id="3121275"/>
    <lineage>
        <taxon>Bacteria</taxon>
        <taxon>Pseudomonadati</taxon>
        <taxon>Pseudomonadota</taxon>
        <taxon>Betaproteobacteria</taxon>
        <taxon>Burkholderiales</taxon>
        <taxon>Thiobacteraceae</taxon>
        <taxon>Thiobacter</taxon>
    </lineage>
</organism>
<dbReference type="Pfam" id="PF13937">
    <property type="entry name" value="DUF4212"/>
    <property type="match status" value="1"/>
</dbReference>
<protein>
    <submittedName>
        <fullName evidence="3">DUF4212 domain-containing protein</fullName>
    </submittedName>
</protein>
<dbReference type="EMBL" id="JBAJEX010000012">
    <property type="protein sequence ID" value="MEO1767906.1"/>
    <property type="molecule type" value="Genomic_DNA"/>
</dbReference>
<evidence type="ECO:0000313" key="4">
    <source>
        <dbReference type="Proteomes" id="UP001482231"/>
    </source>
</evidence>
<keyword evidence="1" id="KW-0472">Membrane</keyword>
<reference evidence="3 4" key="1">
    <citation type="submission" date="2024-02" db="EMBL/GenBank/DDBJ databases">
        <title>New thermophilic sulfur-oxidizing bacteria from a hot springs of the Uzon caldera (Kamchatka, Russia).</title>
        <authorList>
            <person name="Dukat A.M."/>
            <person name="Elcheninov A.G."/>
            <person name="Frolov E.N."/>
        </authorList>
    </citation>
    <scope>NUCLEOTIDE SEQUENCE [LARGE SCALE GENOMIC DNA]</scope>
    <source>
        <strain evidence="3 4">AK1</strain>
    </source>
</reference>
<evidence type="ECO:0000259" key="2">
    <source>
        <dbReference type="Pfam" id="PF13937"/>
    </source>
</evidence>
<feature type="domain" description="Sodium symporter small subunit" evidence="2">
    <location>
        <begin position="8"/>
        <end position="82"/>
    </location>
</feature>
<accession>A0ABV0EH67</accession>
<feature type="transmembrane region" description="Helical" evidence="1">
    <location>
        <begin position="15"/>
        <end position="37"/>
    </location>
</feature>
<sequence length="88" mass="10441">MEITEKHREYWRRNLALTAVLLAIWFVVTYVVGYFARELNQITFLGFPLAFYMGAQGSLIIYVIMIFYYAKRMNRLDQEYGVAEGEEK</sequence>
<feature type="transmembrane region" description="Helical" evidence="1">
    <location>
        <begin position="49"/>
        <end position="70"/>
    </location>
</feature>
<name>A0ABV0EH67_9BURK</name>
<gene>
    <name evidence="3" type="ORF">V6E02_11860</name>
</gene>
<comment type="caution">
    <text evidence="3">The sequence shown here is derived from an EMBL/GenBank/DDBJ whole genome shotgun (WGS) entry which is preliminary data.</text>
</comment>
<keyword evidence="1" id="KW-1133">Transmembrane helix</keyword>
<dbReference type="RefSeq" id="WP_347309017.1">
    <property type="nucleotide sequence ID" value="NZ_JBAJEX010000012.1"/>
</dbReference>
<dbReference type="Proteomes" id="UP001482231">
    <property type="component" value="Unassembled WGS sequence"/>
</dbReference>
<keyword evidence="1" id="KW-0812">Transmembrane</keyword>
<evidence type="ECO:0000313" key="3">
    <source>
        <dbReference type="EMBL" id="MEO1767906.1"/>
    </source>
</evidence>
<keyword evidence="4" id="KW-1185">Reference proteome</keyword>
<proteinExistence type="predicted"/>
<dbReference type="InterPro" id="IPR019886">
    <property type="entry name" value="Na_symporter_ssu"/>
</dbReference>
<dbReference type="NCBIfam" id="TIGR03647">
    <property type="entry name" value="Na_symport_sm"/>
    <property type="match status" value="1"/>
</dbReference>
<evidence type="ECO:0000256" key="1">
    <source>
        <dbReference type="SAM" id="Phobius"/>
    </source>
</evidence>